<evidence type="ECO:0008006" key="4">
    <source>
        <dbReference type="Google" id="ProtNLM"/>
    </source>
</evidence>
<reference evidence="2 3" key="1">
    <citation type="submission" date="2024-05" db="EMBL/GenBank/DDBJ databases">
        <authorList>
            <person name="Duchaud E."/>
        </authorList>
    </citation>
    <scope>NUCLEOTIDE SEQUENCE [LARGE SCALE GENOMIC DNA]</scope>
    <source>
        <strain evidence="2">Ena-SAMPLE-TAB-13-05-2024-13:56:06:370-140302</strain>
    </source>
</reference>
<keyword evidence="1" id="KW-0732">Signal</keyword>
<dbReference type="EMBL" id="CAXIXY010000004">
    <property type="protein sequence ID" value="CAL2083788.1"/>
    <property type="molecule type" value="Genomic_DNA"/>
</dbReference>
<gene>
    <name evidence="2" type="ORF">T190607A01A_20194</name>
</gene>
<evidence type="ECO:0000313" key="3">
    <source>
        <dbReference type="Proteomes" id="UP001497416"/>
    </source>
</evidence>
<organism evidence="2 3">
    <name type="scientific">Tenacibaculum platacis</name>
    <dbReference type="NCBI Taxonomy" id="3137852"/>
    <lineage>
        <taxon>Bacteria</taxon>
        <taxon>Pseudomonadati</taxon>
        <taxon>Bacteroidota</taxon>
        <taxon>Flavobacteriia</taxon>
        <taxon>Flavobacteriales</taxon>
        <taxon>Flavobacteriaceae</taxon>
        <taxon>Tenacibaculum</taxon>
    </lineage>
</organism>
<comment type="caution">
    <text evidence="2">The sequence shown here is derived from an EMBL/GenBank/DDBJ whole genome shotgun (WGS) entry which is preliminary data.</text>
</comment>
<sequence length="164" mass="18451">MKKLFLLAILSFSMIGFSQENNESSFWENVRFGGAVGLNFGNNTTNIAVLPTAIYQFNESVALGVNLGYQYSKRNDVKSNVYSAGILSFFNPIYEIQLSAEFEQLFVNSTFGDIKNSYNYPSLYLGGAYQISNNFAIGMRYDVLYDNNKSIYGSAFSPIVRVFF</sequence>
<feature type="chain" id="PRO_5045827652" description="Alpha-ketoglutarate decarboxylase" evidence="1">
    <location>
        <begin position="19"/>
        <end position="164"/>
    </location>
</feature>
<dbReference type="Proteomes" id="UP001497416">
    <property type="component" value="Unassembled WGS sequence"/>
</dbReference>
<accession>A0ABM9NY90</accession>
<evidence type="ECO:0000313" key="2">
    <source>
        <dbReference type="EMBL" id="CAL2083788.1"/>
    </source>
</evidence>
<protein>
    <recommendedName>
        <fullName evidence="4">Alpha-ketoglutarate decarboxylase</fullName>
    </recommendedName>
</protein>
<proteinExistence type="predicted"/>
<feature type="signal peptide" evidence="1">
    <location>
        <begin position="1"/>
        <end position="18"/>
    </location>
</feature>
<dbReference type="SUPFAM" id="SSF56935">
    <property type="entry name" value="Porins"/>
    <property type="match status" value="1"/>
</dbReference>
<name>A0ABM9NY90_9FLAO</name>
<evidence type="ECO:0000256" key="1">
    <source>
        <dbReference type="SAM" id="SignalP"/>
    </source>
</evidence>
<dbReference type="RefSeq" id="WP_348711596.1">
    <property type="nucleotide sequence ID" value="NZ_CAXIXY010000004.1"/>
</dbReference>
<keyword evidence="3" id="KW-1185">Reference proteome</keyword>